<dbReference type="PANTHER" id="PTHR46300">
    <property type="entry name" value="P450, PUTATIVE (EUROFUNG)-RELATED-RELATED"/>
    <property type="match status" value="1"/>
</dbReference>
<dbReference type="InterPro" id="IPR017972">
    <property type="entry name" value="Cyt_P450_CS"/>
</dbReference>
<keyword evidence="5 9" id="KW-0479">Metal-binding</keyword>
<keyword evidence="8 10" id="KW-0503">Monooxygenase</keyword>
<proteinExistence type="inferred from homology"/>
<organism evidence="11 12">
    <name type="scientific">Mycena albidolilacea</name>
    <dbReference type="NCBI Taxonomy" id="1033008"/>
    <lineage>
        <taxon>Eukaryota</taxon>
        <taxon>Fungi</taxon>
        <taxon>Dikarya</taxon>
        <taxon>Basidiomycota</taxon>
        <taxon>Agaricomycotina</taxon>
        <taxon>Agaricomycetes</taxon>
        <taxon>Agaricomycetidae</taxon>
        <taxon>Agaricales</taxon>
        <taxon>Marasmiineae</taxon>
        <taxon>Mycenaceae</taxon>
        <taxon>Mycena</taxon>
    </lineage>
</organism>
<evidence type="ECO:0000256" key="2">
    <source>
        <dbReference type="ARBA" id="ARBA00005179"/>
    </source>
</evidence>
<gene>
    <name evidence="11" type="ORF">DFH08DRAFT_756535</name>
</gene>
<dbReference type="InterPro" id="IPR002401">
    <property type="entry name" value="Cyt_P450_E_grp-I"/>
</dbReference>
<keyword evidence="6 10" id="KW-0560">Oxidoreductase</keyword>
<evidence type="ECO:0000256" key="3">
    <source>
        <dbReference type="ARBA" id="ARBA00010617"/>
    </source>
</evidence>
<evidence type="ECO:0000256" key="8">
    <source>
        <dbReference type="ARBA" id="ARBA00023033"/>
    </source>
</evidence>
<dbReference type="InterPro" id="IPR036396">
    <property type="entry name" value="Cyt_P450_sf"/>
</dbReference>
<sequence length="489" mass="54562">MFLIRSIKNRSRLPLPPGPKKLPLVGNLFDIPTTEQWETFRKWSRDFDSDILHLNVAGKSIIILSSLQATNDLMVKRSSIYSDRQAHLLATVHSEVHFKLLFRRAQREILNTTFSAGASSQFRPMELASTHALLRCVLKNPGCCLMEYFEQMVGKMIMSITYGIDVLPLNDPYLKLSHEMARAGSVAAVPGKYLVDTIPVLKYIPTWFPGAEFKRQAKEWKKVVRQAVELPFEETKRKIATGGARASFVSQVLSMEWDVLDPHYSEGAMRDGAGMIFNAGNHVTVAVLGTFALAMLLHPDIQKKAQLEIDSVVGRDRLPTFDDKPALPYISALVKEVLRWKSVAPLAVPHFVAVEDEYRGYRIPAGSIVLGNTWAICHDEAFYPEPLDFLPERFLLAGNEDNISPDPVVLFGYGRRACPAKSMALDSLWITAACILAAFDLTKAVGDDGKVIEPTCEYVSGLAYTPLPFKSFMRPRSKRSADLVDATAM</sequence>
<dbReference type="SUPFAM" id="SSF48264">
    <property type="entry name" value="Cytochrome P450"/>
    <property type="match status" value="1"/>
</dbReference>
<evidence type="ECO:0000256" key="10">
    <source>
        <dbReference type="RuleBase" id="RU000461"/>
    </source>
</evidence>
<protein>
    <submittedName>
        <fullName evidence="11">Cytochrome P450</fullName>
    </submittedName>
</protein>
<evidence type="ECO:0000256" key="5">
    <source>
        <dbReference type="ARBA" id="ARBA00022723"/>
    </source>
</evidence>
<feature type="binding site" description="axial binding residue" evidence="9">
    <location>
        <position position="418"/>
    </location>
    <ligand>
        <name>heme</name>
        <dbReference type="ChEBI" id="CHEBI:30413"/>
    </ligand>
    <ligandPart>
        <name>Fe</name>
        <dbReference type="ChEBI" id="CHEBI:18248"/>
    </ligandPart>
</feature>
<dbReference type="GO" id="GO:0004497">
    <property type="term" value="F:monooxygenase activity"/>
    <property type="evidence" value="ECO:0007669"/>
    <property type="project" value="UniProtKB-KW"/>
</dbReference>
<evidence type="ECO:0000256" key="1">
    <source>
        <dbReference type="ARBA" id="ARBA00001971"/>
    </source>
</evidence>
<dbReference type="PRINTS" id="PR00385">
    <property type="entry name" value="P450"/>
</dbReference>
<evidence type="ECO:0000256" key="9">
    <source>
        <dbReference type="PIRSR" id="PIRSR602401-1"/>
    </source>
</evidence>
<dbReference type="GO" id="GO:0016705">
    <property type="term" value="F:oxidoreductase activity, acting on paired donors, with incorporation or reduction of molecular oxygen"/>
    <property type="evidence" value="ECO:0007669"/>
    <property type="project" value="InterPro"/>
</dbReference>
<reference evidence="11" key="1">
    <citation type="submission" date="2023-03" db="EMBL/GenBank/DDBJ databases">
        <title>Massive genome expansion in bonnet fungi (Mycena s.s.) driven by repeated elements and novel gene families across ecological guilds.</title>
        <authorList>
            <consortium name="Lawrence Berkeley National Laboratory"/>
            <person name="Harder C.B."/>
            <person name="Miyauchi S."/>
            <person name="Viragh M."/>
            <person name="Kuo A."/>
            <person name="Thoen E."/>
            <person name="Andreopoulos B."/>
            <person name="Lu D."/>
            <person name="Skrede I."/>
            <person name="Drula E."/>
            <person name="Henrissat B."/>
            <person name="Morin E."/>
            <person name="Kohler A."/>
            <person name="Barry K."/>
            <person name="LaButti K."/>
            <person name="Morin E."/>
            <person name="Salamov A."/>
            <person name="Lipzen A."/>
            <person name="Mereny Z."/>
            <person name="Hegedus B."/>
            <person name="Baldrian P."/>
            <person name="Stursova M."/>
            <person name="Weitz H."/>
            <person name="Taylor A."/>
            <person name="Grigoriev I.V."/>
            <person name="Nagy L.G."/>
            <person name="Martin F."/>
            <person name="Kauserud H."/>
        </authorList>
    </citation>
    <scope>NUCLEOTIDE SEQUENCE</scope>
    <source>
        <strain evidence="11">CBHHK002</strain>
    </source>
</reference>
<dbReference type="EMBL" id="JARIHO010000073">
    <property type="protein sequence ID" value="KAJ7312302.1"/>
    <property type="molecule type" value="Genomic_DNA"/>
</dbReference>
<name>A0AAD7ECR7_9AGAR</name>
<dbReference type="AlphaFoldDB" id="A0AAD7ECR7"/>
<dbReference type="Proteomes" id="UP001218218">
    <property type="component" value="Unassembled WGS sequence"/>
</dbReference>
<evidence type="ECO:0000256" key="6">
    <source>
        <dbReference type="ARBA" id="ARBA00023002"/>
    </source>
</evidence>
<dbReference type="PRINTS" id="PR00463">
    <property type="entry name" value="EP450I"/>
</dbReference>
<dbReference type="InterPro" id="IPR001128">
    <property type="entry name" value="Cyt_P450"/>
</dbReference>
<evidence type="ECO:0000313" key="12">
    <source>
        <dbReference type="Proteomes" id="UP001218218"/>
    </source>
</evidence>
<comment type="similarity">
    <text evidence="3 10">Belongs to the cytochrome P450 family.</text>
</comment>
<comment type="pathway">
    <text evidence="2">Secondary metabolite biosynthesis.</text>
</comment>
<keyword evidence="12" id="KW-1185">Reference proteome</keyword>
<comment type="cofactor">
    <cofactor evidence="1 9">
        <name>heme</name>
        <dbReference type="ChEBI" id="CHEBI:30413"/>
    </cofactor>
</comment>
<dbReference type="PROSITE" id="PS00086">
    <property type="entry name" value="CYTOCHROME_P450"/>
    <property type="match status" value="1"/>
</dbReference>
<dbReference type="InterPro" id="IPR050364">
    <property type="entry name" value="Cytochrome_P450_fung"/>
</dbReference>
<dbReference type="GO" id="GO:0020037">
    <property type="term" value="F:heme binding"/>
    <property type="evidence" value="ECO:0007669"/>
    <property type="project" value="InterPro"/>
</dbReference>
<comment type="caution">
    <text evidence="11">The sequence shown here is derived from an EMBL/GenBank/DDBJ whole genome shotgun (WGS) entry which is preliminary data.</text>
</comment>
<evidence type="ECO:0000313" key="11">
    <source>
        <dbReference type="EMBL" id="KAJ7312302.1"/>
    </source>
</evidence>
<keyword evidence="4 9" id="KW-0349">Heme</keyword>
<keyword evidence="7 9" id="KW-0408">Iron</keyword>
<evidence type="ECO:0000256" key="4">
    <source>
        <dbReference type="ARBA" id="ARBA00022617"/>
    </source>
</evidence>
<evidence type="ECO:0000256" key="7">
    <source>
        <dbReference type="ARBA" id="ARBA00023004"/>
    </source>
</evidence>
<dbReference type="Pfam" id="PF00067">
    <property type="entry name" value="p450"/>
    <property type="match status" value="1"/>
</dbReference>
<dbReference type="CDD" id="cd11065">
    <property type="entry name" value="CYP64-like"/>
    <property type="match status" value="1"/>
</dbReference>
<accession>A0AAD7ECR7</accession>
<dbReference type="GO" id="GO:0005506">
    <property type="term" value="F:iron ion binding"/>
    <property type="evidence" value="ECO:0007669"/>
    <property type="project" value="InterPro"/>
</dbReference>
<dbReference type="Gene3D" id="1.10.630.10">
    <property type="entry name" value="Cytochrome P450"/>
    <property type="match status" value="1"/>
</dbReference>
<dbReference type="PANTHER" id="PTHR46300:SF7">
    <property type="entry name" value="P450, PUTATIVE (EUROFUNG)-RELATED"/>
    <property type="match status" value="1"/>
</dbReference>